<evidence type="ECO:0000313" key="2">
    <source>
        <dbReference type="Proteomes" id="UP000186030"/>
    </source>
</evidence>
<gene>
    <name evidence="1" type="ORF">BRO54_1721</name>
</gene>
<dbReference type="Proteomes" id="UP000186030">
    <property type="component" value="Unassembled WGS sequence"/>
</dbReference>
<evidence type="ECO:0000313" key="1">
    <source>
        <dbReference type="EMBL" id="OKO94106.1"/>
    </source>
</evidence>
<protein>
    <submittedName>
        <fullName evidence="1">Uncharacterized protein</fullName>
    </submittedName>
</protein>
<proteinExistence type="predicted"/>
<organism evidence="1 2">
    <name type="scientific">Geobacillus proteiniphilus</name>
    <dbReference type="NCBI Taxonomy" id="860353"/>
    <lineage>
        <taxon>Bacteria</taxon>
        <taxon>Bacillati</taxon>
        <taxon>Bacillota</taxon>
        <taxon>Bacilli</taxon>
        <taxon>Bacillales</taxon>
        <taxon>Anoxybacillaceae</taxon>
        <taxon>Geobacillus</taxon>
    </lineage>
</organism>
<sequence>MKLSLYFSLFRSTYDKIKWKAPSIFSFPVGRIIHRSKQIDA</sequence>
<name>A0A1Q5T1Q2_9BACL</name>
<comment type="caution">
    <text evidence="1">The sequence shown here is derived from an EMBL/GenBank/DDBJ whole genome shotgun (WGS) entry which is preliminary data.</text>
</comment>
<dbReference type="AlphaFoldDB" id="A0A1Q5T1Q2"/>
<accession>A0A1Q5T1Q2</accession>
<dbReference type="EMBL" id="MQMG01000018">
    <property type="protein sequence ID" value="OKO94106.1"/>
    <property type="molecule type" value="Genomic_DNA"/>
</dbReference>
<reference evidence="2" key="2">
    <citation type="submission" date="2017-01" db="EMBL/GenBank/DDBJ databases">
        <title>Genome sequencing and annotation of Geobacillus sp. 1017, a Hydrocarbon-Oxidizing Thermophilic Bacterium Isolated from a Heavy Oil Reservoir (China).</title>
        <authorList>
            <person name="Kadnikov V.V."/>
            <person name="Mardanov A.V."/>
            <person name="Poltaraus A.B."/>
            <person name="Sokolova D.S."/>
            <person name="Semenova E.M."/>
            <person name="Ravin N.V."/>
            <person name="Tourova T.P."/>
            <person name="Nazina T.N."/>
        </authorList>
    </citation>
    <scope>NUCLEOTIDE SEQUENCE [LARGE SCALE GENOMIC DNA]</scope>
    <source>
        <strain evidence="2">1017</strain>
    </source>
</reference>
<reference evidence="1 2" key="1">
    <citation type="submission" date="2016-11" db="EMBL/GenBank/DDBJ databases">
        <authorList>
            <person name="Kadnikov V."/>
            <person name="Nazina T."/>
        </authorList>
    </citation>
    <scope>NUCLEOTIDE SEQUENCE [LARGE SCALE GENOMIC DNA]</scope>
    <source>
        <strain evidence="1 2">1017</strain>
    </source>
</reference>